<comment type="caution">
    <text evidence="3">The sequence shown here is derived from an EMBL/GenBank/DDBJ whole genome shotgun (WGS) entry which is preliminary data.</text>
</comment>
<dbReference type="AlphaFoldDB" id="A0A109J3Q7"/>
<organism evidence="3 4">
    <name type="scientific">Rhizobium altiplani</name>
    <dbReference type="NCBI Taxonomy" id="1864509"/>
    <lineage>
        <taxon>Bacteria</taxon>
        <taxon>Pseudomonadati</taxon>
        <taxon>Pseudomonadota</taxon>
        <taxon>Alphaproteobacteria</taxon>
        <taxon>Hyphomicrobiales</taxon>
        <taxon>Rhizobiaceae</taxon>
        <taxon>Rhizobium/Agrobacterium group</taxon>
        <taxon>Rhizobium</taxon>
    </lineage>
</organism>
<dbReference type="InterPro" id="IPR052155">
    <property type="entry name" value="Biofilm_reg_signaling"/>
</dbReference>
<dbReference type="PANTHER" id="PTHR44757:SF2">
    <property type="entry name" value="BIOFILM ARCHITECTURE MAINTENANCE PROTEIN MBAA"/>
    <property type="match status" value="1"/>
</dbReference>
<evidence type="ECO:0000256" key="1">
    <source>
        <dbReference type="SAM" id="Phobius"/>
    </source>
</evidence>
<dbReference type="EMBL" id="LNCD01000138">
    <property type="protein sequence ID" value="KWV41803.1"/>
    <property type="molecule type" value="Genomic_DNA"/>
</dbReference>
<keyword evidence="1" id="KW-1133">Transmembrane helix</keyword>
<evidence type="ECO:0000313" key="3">
    <source>
        <dbReference type="EMBL" id="KWV41803.1"/>
    </source>
</evidence>
<dbReference type="OrthoDB" id="9812260at2"/>
<sequence>MTLQFRFRPAAIVAHIKSATLGALTSAAGMTAVVCLLSLLVPERPFWVELTAVALISVAVTFPLQFALQRRKKALRDLQKELQDALHHDPIIVTLCADSVATPVEHAIDRRRVSTGENPDGVILVVRVGNFDEIGRRYGPQWADTLLQSIAWIVHSSVRHGDLVARVASDEVGIYLPSATMENVDKICERIRARVYETTFIAGQERQISVTVRFGGTRVEDQSAFQALSEAANSAALAEEEAGPLLFRELFS</sequence>
<dbReference type="InterPro" id="IPR029787">
    <property type="entry name" value="Nucleotide_cyclase"/>
</dbReference>
<reference evidence="3 4" key="1">
    <citation type="submission" date="2015-11" db="EMBL/GenBank/DDBJ databases">
        <title>Draft Genome Sequence of the Strain BR 10423 (Rhizobium sp.) isolated from nodules of Mimosa pudica.</title>
        <authorList>
            <person name="Barauna A.C."/>
            <person name="Zilli J.E."/>
            <person name="Simoes-Araujo J.L."/>
            <person name="Reis V.M."/>
            <person name="James E.K."/>
            <person name="Reis F.B.Jr."/>
            <person name="Rouws L.F."/>
            <person name="Passos S.R."/>
            <person name="Gois S.R."/>
        </authorList>
    </citation>
    <scope>NUCLEOTIDE SEQUENCE [LARGE SCALE GENOMIC DNA]</scope>
    <source>
        <strain evidence="3 4">BR10423</strain>
    </source>
</reference>
<dbReference type="InterPro" id="IPR000160">
    <property type="entry name" value="GGDEF_dom"/>
</dbReference>
<feature type="domain" description="GGDEF" evidence="2">
    <location>
        <begin position="119"/>
        <end position="252"/>
    </location>
</feature>
<dbReference type="InterPro" id="IPR043128">
    <property type="entry name" value="Rev_trsase/Diguanyl_cyclase"/>
</dbReference>
<gene>
    <name evidence="3" type="ORF">AS026_21715</name>
</gene>
<proteinExistence type="predicted"/>
<dbReference type="SMART" id="SM00267">
    <property type="entry name" value="GGDEF"/>
    <property type="match status" value="1"/>
</dbReference>
<dbReference type="PROSITE" id="PS50887">
    <property type="entry name" value="GGDEF"/>
    <property type="match status" value="1"/>
</dbReference>
<dbReference type="PANTHER" id="PTHR44757">
    <property type="entry name" value="DIGUANYLATE CYCLASE DGCP"/>
    <property type="match status" value="1"/>
</dbReference>
<feature type="transmembrane region" description="Helical" evidence="1">
    <location>
        <begin position="46"/>
        <end position="68"/>
    </location>
</feature>
<dbReference type="SUPFAM" id="SSF55073">
    <property type="entry name" value="Nucleotide cyclase"/>
    <property type="match status" value="1"/>
</dbReference>
<evidence type="ECO:0000259" key="2">
    <source>
        <dbReference type="PROSITE" id="PS50887"/>
    </source>
</evidence>
<accession>A0A109J3Q7</accession>
<keyword evidence="1" id="KW-0472">Membrane</keyword>
<dbReference type="Gene3D" id="3.30.70.270">
    <property type="match status" value="1"/>
</dbReference>
<feature type="transmembrane region" description="Helical" evidence="1">
    <location>
        <begin position="21"/>
        <end position="40"/>
    </location>
</feature>
<dbReference type="Pfam" id="PF00990">
    <property type="entry name" value="GGDEF"/>
    <property type="match status" value="1"/>
</dbReference>
<protein>
    <submittedName>
        <fullName evidence="3">Diguanylate cyclase</fullName>
    </submittedName>
</protein>
<dbReference type="NCBIfam" id="TIGR00254">
    <property type="entry name" value="GGDEF"/>
    <property type="match status" value="1"/>
</dbReference>
<keyword evidence="4" id="KW-1185">Reference proteome</keyword>
<name>A0A109J3Q7_9HYPH</name>
<dbReference type="Proteomes" id="UP000068164">
    <property type="component" value="Unassembled WGS sequence"/>
</dbReference>
<evidence type="ECO:0000313" key="4">
    <source>
        <dbReference type="Proteomes" id="UP000068164"/>
    </source>
</evidence>
<keyword evidence="1" id="KW-0812">Transmembrane</keyword>